<feature type="compositionally biased region" description="Pro residues" evidence="1">
    <location>
        <begin position="250"/>
        <end position="260"/>
    </location>
</feature>
<dbReference type="OrthoDB" id="8074373at2"/>
<evidence type="ECO:0000259" key="2">
    <source>
        <dbReference type="PROSITE" id="PS51781"/>
    </source>
</evidence>
<organism evidence="3 4">
    <name type="scientific">Jiella endophytica</name>
    <dbReference type="NCBI Taxonomy" id="2558362"/>
    <lineage>
        <taxon>Bacteria</taxon>
        <taxon>Pseudomonadati</taxon>
        <taxon>Pseudomonadota</taxon>
        <taxon>Alphaproteobacteria</taxon>
        <taxon>Hyphomicrobiales</taxon>
        <taxon>Aurantimonadaceae</taxon>
        <taxon>Jiella</taxon>
    </lineage>
</organism>
<name>A0A4Y8RDP1_9HYPH</name>
<dbReference type="Gene3D" id="2.30.30.40">
    <property type="entry name" value="SH3 Domains"/>
    <property type="match status" value="1"/>
</dbReference>
<keyword evidence="4" id="KW-1185">Reference proteome</keyword>
<dbReference type="Pfam" id="PF08239">
    <property type="entry name" value="SH3_3"/>
    <property type="match status" value="1"/>
</dbReference>
<dbReference type="SMART" id="SM00287">
    <property type="entry name" value="SH3b"/>
    <property type="match status" value="1"/>
</dbReference>
<reference evidence="3 4" key="1">
    <citation type="submission" date="2019-03" db="EMBL/GenBank/DDBJ databases">
        <title>Jiella endophytica sp. nov., a novel endophytic bacterium isolated from root of Ficus microcarpa Linn. f.</title>
        <authorList>
            <person name="Tuo L."/>
        </authorList>
    </citation>
    <scope>NUCLEOTIDE SEQUENCE [LARGE SCALE GENOMIC DNA]</scope>
    <source>
        <strain evidence="3 4">CBS5Q-3</strain>
    </source>
</reference>
<protein>
    <submittedName>
        <fullName evidence="3">SH3 domain-containing protein</fullName>
    </submittedName>
</protein>
<feature type="compositionally biased region" description="Basic and acidic residues" evidence="1">
    <location>
        <begin position="161"/>
        <end position="232"/>
    </location>
</feature>
<proteinExistence type="predicted"/>
<dbReference type="InterPro" id="IPR003646">
    <property type="entry name" value="SH3-like_bac-type"/>
</dbReference>
<feature type="region of interest" description="Disordered" evidence="1">
    <location>
        <begin position="161"/>
        <end position="260"/>
    </location>
</feature>
<sequence length="260" mass="29928">MKMPFRNRWAALCFLPVEAVRKSRPAKFGRRTPIMKKTLLAAAALAGVVALPAGSALASERAIATTDVNLRAGPSTDYPVVDVLVAGEQLRVFGCLQTRSWCDVRFRGQRGWISANYIALTGGSYAGRHDFDPYSAPVVTFSIDNYWGSHYRSRNFYRDRDRFDDRRPPRHDPRRDHHDRRDYGDRDGRGDHDDYDRRRRHDDRADFDRRDDHRGDRYDGRGRHDGRHDDRGSHKRRYQVPGPGGIDPNAGPPRPVYRVD</sequence>
<dbReference type="PROSITE" id="PS51781">
    <property type="entry name" value="SH3B"/>
    <property type="match status" value="1"/>
</dbReference>
<evidence type="ECO:0000313" key="4">
    <source>
        <dbReference type="Proteomes" id="UP000298179"/>
    </source>
</evidence>
<dbReference type="AlphaFoldDB" id="A0A4Y8RDP1"/>
<gene>
    <name evidence="3" type="ORF">E3C22_16045</name>
</gene>
<dbReference type="InterPro" id="IPR036028">
    <property type="entry name" value="SH3-like_dom_sf"/>
</dbReference>
<comment type="caution">
    <text evidence="3">The sequence shown here is derived from an EMBL/GenBank/DDBJ whole genome shotgun (WGS) entry which is preliminary data.</text>
</comment>
<feature type="domain" description="SH3b" evidence="2">
    <location>
        <begin position="58"/>
        <end position="122"/>
    </location>
</feature>
<evidence type="ECO:0000256" key="1">
    <source>
        <dbReference type="SAM" id="MobiDB-lite"/>
    </source>
</evidence>
<dbReference type="SUPFAM" id="SSF50044">
    <property type="entry name" value="SH3-domain"/>
    <property type="match status" value="1"/>
</dbReference>
<accession>A0A4Y8RDP1</accession>
<dbReference type="EMBL" id="SOZD01000005">
    <property type="protein sequence ID" value="TFF20426.1"/>
    <property type="molecule type" value="Genomic_DNA"/>
</dbReference>
<dbReference type="Proteomes" id="UP000298179">
    <property type="component" value="Unassembled WGS sequence"/>
</dbReference>
<evidence type="ECO:0000313" key="3">
    <source>
        <dbReference type="EMBL" id="TFF20426.1"/>
    </source>
</evidence>